<feature type="binding site" evidence="5">
    <location>
        <position position="59"/>
    </location>
    <ligand>
        <name>substrate</name>
    </ligand>
</feature>
<feature type="binding site" evidence="5">
    <location>
        <position position="83"/>
    </location>
    <ligand>
        <name>substrate</name>
    </ligand>
</feature>
<dbReference type="InterPro" id="IPR006095">
    <property type="entry name" value="Glu/Leu/Phe/Val/Trp_DH"/>
</dbReference>
<dbReference type="Gene3D" id="3.40.50.720">
    <property type="entry name" value="NAD(P)-binding Rossmann-like Domain"/>
    <property type="match status" value="1"/>
</dbReference>
<evidence type="ECO:0000256" key="2">
    <source>
        <dbReference type="ARBA" id="ARBA00023002"/>
    </source>
</evidence>
<dbReference type="SUPFAM" id="SSF51735">
    <property type="entry name" value="NAD(P)-binding Rossmann-fold domains"/>
    <property type="match status" value="1"/>
</dbReference>
<feature type="binding site" evidence="5">
    <location>
        <position position="210"/>
    </location>
    <ligand>
        <name>NAD(+)</name>
        <dbReference type="ChEBI" id="CHEBI:57540"/>
    </ligand>
</feature>
<dbReference type="Gene3D" id="3.40.50.10860">
    <property type="entry name" value="Leucine Dehydrogenase, chain A, domain 1"/>
    <property type="match status" value="1"/>
</dbReference>
<dbReference type="InterPro" id="IPR046346">
    <property type="entry name" value="Aminoacid_DH-like_N_sf"/>
</dbReference>
<dbReference type="InterPro" id="IPR033524">
    <property type="entry name" value="Glu/Leu/Phe/Val_DH_AS"/>
</dbReference>
<dbReference type="FunFam" id="3.40.50.10860:FF:000003">
    <property type="entry name" value="Glutamate dehydrogenase"/>
    <property type="match status" value="1"/>
</dbReference>
<feature type="domain" description="Glutamate/phenylalanine/leucine/valine/L-tryptophan dehydrogenase C-terminal" evidence="8">
    <location>
        <begin position="172"/>
        <end position="406"/>
    </location>
</feature>
<name>A0A0S7XJV5_UNCSA</name>
<dbReference type="Pfam" id="PF00208">
    <property type="entry name" value="ELFV_dehydrog"/>
    <property type="match status" value="1"/>
</dbReference>
<accession>A0A0S7XJV5</accession>
<dbReference type="InterPro" id="IPR006096">
    <property type="entry name" value="Glu/Leu/Phe/Val/Trp_DH_C"/>
</dbReference>
<evidence type="ECO:0000256" key="7">
    <source>
        <dbReference type="RuleBase" id="RU004417"/>
    </source>
</evidence>
<dbReference type="SUPFAM" id="SSF53223">
    <property type="entry name" value="Aminoacid dehydrogenase-like, N-terminal domain"/>
    <property type="match status" value="1"/>
</dbReference>
<feature type="active site" description="Proton donor" evidence="4">
    <location>
        <position position="95"/>
    </location>
</feature>
<dbReference type="GO" id="GO:0000166">
    <property type="term" value="F:nucleotide binding"/>
    <property type="evidence" value="ECO:0007669"/>
    <property type="project" value="UniProtKB-KW"/>
</dbReference>
<dbReference type="InterPro" id="IPR036291">
    <property type="entry name" value="NAD(P)-bd_dom_sf"/>
</dbReference>
<evidence type="ECO:0000256" key="3">
    <source>
        <dbReference type="PIRNR" id="PIRNR000185"/>
    </source>
</evidence>
<keyword evidence="2 3" id="KW-0560">Oxidoreductase</keyword>
<comment type="similarity">
    <text evidence="1 3 7">Belongs to the Glu/Leu/Phe/Val dehydrogenases family.</text>
</comment>
<evidence type="ECO:0000256" key="1">
    <source>
        <dbReference type="ARBA" id="ARBA00006382"/>
    </source>
</evidence>
<evidence type="ECO:0000256" key="5">
    <source>
        <dbReference type="PIRSR" id="PIRSR000185-2"/>
    </source>
</evidence>
<dbReference type="PANTHER" id="PTHR11606">
    <property type="entry name" value="GLUTAMATE DEHYDROGENASE"/>
    <property type="match status" value="1"/>
</dbReference>
<dbReference type="GO" id="GO:0004352">
    <property type="term" value="F:glutamate dehydrogenase (NAD+) activity"/>
    <property type="evidence" value="ECO:0007669"/>
    <property type="project" value="TreeGrafter"/>
</dbReference>
<feature type="binding site" evidence="5">
    <location>
        <position position="179"/>
    </location>
    <ligand>
        <name>NAD(+)</name>
        <dbReference type="ChEBI" id="CHEBI:57540"/>
    </ligand>
</feature>
<dbReference type="SMART" id="SM00839">
    <property type="entry name" value="ELFV_dehydrog"/>
    <property type="match status" value="1"/>
</dbReference>
<evidence type="ECO:0000313" key="10">
    <source>
        <dbReference type="Proteomes" id="UP000051861"/>
    </source>
</evidence>
<feature type="binding site" evidence="5">
    <location>
        <position position="342"/>
    </location>
    <ligand>
        <name>substrate</name>
    </ligand>
</feature>
<dbReference type="AlphaFoldDB" id="A0A0S7XJV5"/>
<dbReference type="PATRIC" id="fig|1703775.3.peg.2885"/>
<sequence length="409" mass="45101">MKQLDAVAQKLKLDPNILAVLRKPERELTVAVPVEMDDGHMEVFTGHRVQYSSVRGPCKGGIRYHQDVTLDEVKALAAWMTWKCAVVNIPYGGAKGGIRCDPFKMSTQEIRRMTRRYTVMIMPILGPRRDIPAPDVNTGADTMGWMMDTVSMFEGRTVLDIVTGKPIELGGSLGRREATGRGVMISTLQILKKKGKDPKETTVAVQGFGNVGSVAAELLSQEGCKIVAVSDVSGAYHNPNGLDIADMLEYVKTSKNHLLEGYKKGGVEQISNEELLQSDVDVLIPAALENQITDDNADKIKAKFVIEGANGPTTPEADKILWDKNVMVVPDVLANSGGVVVSYFEWVQDIQAFFWDLDQINASLERILVNSFEEVWSICQKEKADMRMAAYMIAVNRVANALKQRGIFP</sequence>
<dbReference type="Pfam" id="PF02812">
    <property type="entry name" value="ELFV_dehydrog_N"/>
    <property type="match status" value="1"/>
</dbReference>
<dbReference type="InterPro" id="IPR033922">
    <property type="entry name" value="NAD_bind_Glu_DH"/>
</dbReference>
<dbReference type="GO" id="GO:0006538">
    <property type="term" value="P:L-glutamate catabolic process"/>
    <property type="evidence" value="ECO:0007669"/>
    <property type="project" value="TreeGrafter"/>
</dbReference>
<evidence type="ECO:0000259" key="8">
    <source>
        <dbReference type="SMART" id="SM00839"/>
    </source>
</evidence>
<dbReference type="CDD" id="cd01076">
    <property type="entry name" value="NAD_bind_1_Glu_DH"/>
    <property type="match status" value="1"/>
</dbReference>
<dbReference type="InterPro" id="IPR006097">
    <property type="entry name" value="Glu/Leu/Phe/Val/Trp_DH_dimer"/>
</dbReference>
<dbReference type="Proteomes" id="UP000051861">
    <property type="component" value="Unassembled WGS sequence"/>
</dbReference>
<comment type="caution">
    <text evidence="9">The sequence shown here is derived from an EMBL/GenBank/DDBJ whole genome shotgun (WGS) entry which is preliminary data.</text>
</comment>
<organism evidence="9 10">
    <name type="scientific">candidate division WOR-1 bacterium DG_54_3</name>
    <dbReference type="NCBI Taxonomy" id="1703775"/>
    <lineage>
        <taxon>Bacteria</taxon>
        <taxon>Bacillati</taxon>
        <taxon>Saganbacteria</taxon>
    </lineage>
</organism>
<evidence type="ECO:0000256" key="4">
    <source>
        <dbReference type="PIRSR" id="PIRSR000185-1"/>
    </source>
</evidence>
<dbReference type="PANTHER" id="PTHR11606:SF13">
    <property type="entry name" value="GLUTAMATE DEHYDROGENASE 1, MITOCHONDRIAL"/>
    <property type="match status" value="1"/>
</dbReference>
<protein>
    <recommendedName>
        <fullName evidence="3">Glutamate dehydrogenase</fullName>
    </recommendedName>
</protein>
<dbReference type="PROSITE" id="PS00074">
    <property type="entry name" value="GLFV_DEHYDROGENASE"/>
    <property type="match status" value="1"/>
</dbReference>
<keyword evidence="5" id="KW-0547">Nucleotide-binding</keyword>
<dbReference type="InterPro" id="IPR014362">
    <property type="entry name" value="Glu_DH"/>
</dbReference>
<feature type="site" description="Important for catalysis" evidence="6">
    <location>
        <position position="135"/>
    </location>
</feature>
<evidence type="ECO:0000256" key="6">
    <source>
        <dbReference type="PIRSR" id="PIRSR000185-3"/>
    </source>
</evidence>
<dbReference type="PIRSF" id="PIRSF000185">
    <property type="entry name" value="Glu_DH"/>
    <property type="match status" value="1"/>
</dbReference>
<proteinExistence type="inferred from homology"/>
<keyword evidence="5" id="KW-0520">NAD</keyword>
<evidence type="ECO:0000313" key="9">
    <source>
        <dbReference type="EMBL" id="KPJ62770.1"/>
    </source>
</evidence>
<dbReference type="PRINTS" id="PR00082">
    <property type="entry name" value="GLFDHDRGNASE"/>
</dbReference>
<gene>
    <name evidence="9" type="ORF">AMJ44_15175</name>
</gene>
<reference evidence="9 10" key="1">
    <citation type="journal article" date="2015" name="Microbiome">
        <title>Genomic resolution of linkages in carbon, nitrogen, and sulfur cycling among widespread estuary sediment bacteria.</title>
        <authorList>
            <person name="Baker B.J."/>
            <person name="Lazar C.S."/>
            <person name="Teske A.P."/>
            <person name="Dick G.J."/>
        </authorList>
    </citation>
    <scope>NUCLEOTIDE SEQUENCE [LARGE SCALE GENOMIC DNA]</scope>
    <source>
        <strain evidence="9">DG_54_3</strain>
    </source>
</reference>
<dbReference type="EMBL" id="LIZX01000256">
    <property type="protein sequence ID" value="KPJ62770.1"/>
    <property type="molecule type" value="Genomic_DNA"/>
</dbReference>